<evidence type="ECO:0000256" key="3">
    <source>
        <dbReference type="ARBA" id="ARBA00004322"/>
    </source>
</evidence>
<evidence type="ECO:0000256" key="9">
    <source>
        <dbReference type="ARBA" id="ARBA00023204"/>
    </source>
</evidence>
<keyword evidence="4" id="KW-0540">Nuclease</keyword>
<evidence type="ECO:0000256" key="1">
    <source>
        <dbReference type="ARBA" id="ARBA00001936"/>
    </source>
</evidence>
<dbReference type="Gene3D" id="3.60.10.10">
    <property type="entry name" value="Endonuclease/exonuclease/phosphatase"/>
    <property type="match status" value="1"/>
</dbReference>
<comment type="cofactor">
    <cofactor evidence="2">
        <name>Mg(2+)</name>
        <dbReference type="ChEBI" id="CHEBI:18420"/>
    </cofactor>
</comment>
<evidence type="ECO:0000256" key="2">
    <source>
        <dbReference type="ARBA" id="ARBA00001946"/>
    </source>
</evidence>
<gene>
    <name evidence="12" type="ORF">FRACYDRAFT_233304</name>
</gene>
<comment type="cofactor">
    <cofactor evidence="1">
        <name>Mn(2+)</name>
        <dbReference type="ChEBI" id="CHEBI:29035"/>
    </cofactor>
</comment>
<reference evidence="12 13" key="1">
    <citation type="submission" date="2016-09" db="EMBL/GenBank/DDBJ databases">
        <title>Extensive genetic diversity and differential bi-allelic expression allows diatom success in the polar Southern Ocean.</title>
        <authorList>
            <consortium name="DOE Joint Genome Institute"/>
            <person name="Mock T."/>
            <person name="Otillar R.P."/>
            <person name="Strauss J."/>
            <person name="Dupont C."/>
            <person name="Frickenhaus S."/>
            <person name="Maumus F."/>
            <person name="Mcmullan M."/>
            <person name="Sanges R."/>
            <person name="Schmutz J."/>
            <person name="Toseland A."/>
            <person name="Valas R."/>
            <person name="Veluchamy A."/>
            <person name="Ward B.J."/>
            <person name="Allen A."/>
            <person name="Barry K."/>
            <person name="Falciatore A."/>
            <person name="Ferrante M."/>
            <person name="Fortunato A.E."/>
            <person name="Gloeckner G."/>
            <person name="Gruber A."/>
            <person name="Hipkin R."/>
            <person name="Janech M."/>
            <person name="Kroth P."/>
            <person name="Leese F."/>
            <person name="Lindquist E."/>
            <person name="Lyon B.R."/>
            <person name="Martin J."/>
            <person name="Mayer C."/>
            <person name="Parker M."/>
            <person name="Quesneville H."/>
            <person name="Raymond J."/>
            <person name="Uhlig C."/>
            <person name="Valentin K.U."/>
            <person name="Worden A.Z."/>
            <person name="Armbrust E.V."/>
            <person name="Bowler C."/>
            <person name="Green B."/>
            <person name="Moulton V."/>
            <person name="Van Oosterhout C."/>
            <person name="Grigoriev I."/>
        </authorList>
    </citation>
    <scope>NUCLEOTIDE SEQUENCE [LARGE SCALE GENOMIC DNA]</scope>
    <source>
        <strain evidence="12 13">CCMP1102</strain>
    </source>
</reference>
<dbReference type="PANTHER" id="PTHR15822">
    <property type="entry name" value="TRAF AND TNF RECEPTOR-ASSOCIATED PROTEIN"/>
    <property type="match status" value="1"/>
</dbReference>
<evidence type="ECO:0000259" key="11">
    <source>
        <dbReference type="Pfam" id="PF03372"/>
    </source>
</evidence>
<dbReference type="EMBL" id="KV784353">
    <property type="protein sequence ID" value="OEU23137.1"/>
    <property type="molecule type" value="Genomic_DNA"/>
</dbReference>
<dbReference type="GO" id="GO:0005737">
    <property type="term" value="C:cytoplasm"/>
    <property type="evidence" value="ECO:0007669"/>
    <property type="project" value="TreeGrafter"/>
</dbReference>
<name>A0A1E7FYB3_9STRA</name>
<dbReference type="KEGG" id="fcy:FRACYDRAFT_233304"/>
<proteinExistence type="predicted"/>
<keyword evidence="8" id="KW-0460">Magnesium</keyword>
<keyword evidence="7" id="KW-0378">Hydrolase</keyword>
<keyword evidence="10" id="KW-0539">Nucleus</keyword>
<feature type="domain" description="Endonuclease/exonuclease/phosphatase" evidence="11">
    <location>
        <begin position="15"/>
        <end position="220"/>
    </location>
</feature>
<evidence type="ECO:0000313" key="13">
    <source>
        <dbReference type="Proteomes" id="UP000095751"/>
    </source>
</evidence>
<dbReference type="Proteomes" id="UP000095751">
    <property type="component" value="Unassembled WGS sequence"/>
</dbReference>
<keyword evidence="9" id="KW-0234">DNA repair</keyword>
<keyword evidence="13" id="KW-1185">Reference proteome</keyword>
<dbReference type="InterPro" id="IPR051547">
    <property type="entry name" value="TDP2-like"/>
</dbReference>
<evidence type="ECO:0000256" key="4">
    <source>
        <dbReference type="ARBA" id="ARBA00022722"/>
    </source>
</evidence>
<dbReference type="OrthoDB" id="9975959at2759"/>
<dbReference type="Pfam" id="PF03372">
    <property type="entry name" value="Exo_endo_phos"/>
    <property type="match status" value="1"/>
</dbReference>
<dbReference type="PANTHER" id="PTHR15822:SF4">
    <property type="entry name" value="TYROSYL-DNA PHOSPHODIESTERASE 2"/>
    <property type="match status" value="1"/>
</dbReference>
<dbReference type="InterPro" id="IPR036691">
    <property type="entry name" value="Endo/exonu/phosph_ase_sf"/>
</dbReference>
<evidence type="ECO:0000256" key="6">
    <source>
        <dbReference type="ARBA" id="ARBA00022763"/>
    </source>
</evidence>
<protein>
    <recommendedName>
        <fullName evidence="11">Endonuclease/exonuclease/phosphatase domain-containing protein</fullName>
    </recommendedName>
</protein>
<dbReference type="SUPFAM" id="SSF56219">
    <property type="entry name" value="DNase I-like"/>
    <property type="match status" value="1"/>
</dbReference>
<dbReference type="GO" id="GO:0006302">
    <property type="term" value="P:double-strand break repair"/>
    <property type="evidence" value="ECO:0007669"/>
    <property type="project" value="TreeGrafter"/>
</dbReference>
<accession>A0A1E7FYB3</accession>
<keyword evidence="6" id="KW-0227">DNA damage</keyword>
<organism evidence="12 13">
    <name type="scientific">Fragilariopsis cylindrus CCMP1102</name>
    <dbReference type="NCBI Taxonomy" id="635003"/>
    <lineage>
        <taxon>Eukaryota</taxon>
        <taxon>Sar</taxon>
        <taxon>Stramenopiles</taxon>
        <taxon>Ochrophyta</taxon>
        <taxon>Bacillariophyta</taxon>
        <taxon>Bacillariophyceae</taxon>
        <taxon>Bacillariophycidae</taxon>
        <taxon>Bacillariales</taxon>
        <taxon>Bacillariaceae</taxon>
        <taxon>Fragilariopsis</taxon>
    </lineage>
</organism>
<dbReference type="AlphaFoldDB" id="A0A1E7FYB3"/>
<dbReference type="GO" id="GO:0004518">
    <property type="term" value="F:nuclease activity"/>
    <property type="evidence" value="ECO:0007669"/>
    <property type="project" value="UniProtKB-KW"/>
</dbReference>
<evidence type="ECO:0000256" key="10">
    <source>
        <dbReference type="ARBA" id="ARBA00023242"/>
    </source>
</evidence>
<evidence type="ECO:0000313" key="12">
    <source>
        <dbReference type="EMBL" id="OEU23137.1"/>
    </source>
</evidence>
<dbReference type="GO" id="GO:0003697">
    <property type="term" value="F:single-stranded DNA binding"/>
    <property type="evidence" value="ECO:0007669"/>
    <property type="project" value="TreeGrafter"/>
</dbReference>
<dbReference type="InParanoid" id="A0A1E7FYB3"/>
<evidence type="ECO:0000256" key="5">
    <source>
        <dbReference type="ARBA" id="ARBA00022723"/>
    </source>
</evidence>
<dbReference type="InterPro" id="IPR005135">
    <property type="entry name" value="Endo/exonuclease/phosphatase"/>
</dbReference>
<evidence type="ECO:0000256" key="8">
    <source>
        <dbReference type="ARBA" id="ARBA00022842"/>
    </source>
</evidence>
<sequence>MACNYQARTFCDTISSNTVRDLILTYSPDVIALQESPNSSWGGKYYDYILMGSVRSHCGFVQLLLRQDLAALGVRLRIDNLPTVAATVEFASGRKITFASNHLAPYGYNNEKRLEQVEQVVKSMPTNDYVIVGDMNMRMSEDHAVETLGLIDAWKDFGSKNYSMHTWDSFANRYYSHGRAYQARYDRIYVSTSGKKIVQDFGLVGHDPVSGLKHHFLSDHFGLFAKILFL</sequence>
<comment type="subcellular location">
    <subcellularLocation>
        <location evidence="3">Nucleus</location>
        <location evidence="3">PML body</location>
    </subcellularLocation>
</comment>
<dbReference type="GO" id="GO:0070260">
    <property type="term" value="F:5'-tyrosyl-DNA phosphodiesterase activity"/>
    <property type="evidence" value="ECO:0007669"/>
    <property type="project" value="TreeGrafter"/>
</dbReference>
<keyword evidence="5" id="KW-0479">Metal-binding</keyword>
<dbReference type="GO" id="GO:0046872">
    <property type="term" value="F:metal ion binding"/>
    <property type="evidence" value="ECO:0007669"/>
    <property type="project" value="UniProtKB-KW"/>
</dbReference>
<evidence type="ECO:0000256" key="7">
    <source>
        <dbReference type="ARBA" id="ARBA00022801"/>
    </source>
</evidence>